<reference evidence="6" key="1">
    <citation type="submission" date="2018-02" db="EMBL/GenBank/DDBJ databases">
        <authorList>
            <person name="Holder M.E."/>
            <person name="Ajami N.J."/>
            <person name="Petrosino J.F."/>
        </authorList>
    </citation>
    <scope>NUCLEOTIDE SEQUENCE [LARGE SCALE GENOMIC DNA]</scope>
    <source>
        <strain evidence="6">CCUG 47711</strain>
    </source>
</reference>
<evidence type="ECO:0000256" key="2">
    <source>
        <dbReference type="ARBA" id="ARBA00022722"/>
    </source>
</evidence>
<name>A0A2S0KQ45_9FIRM</name>
<gene>
    <name evidence="5" type="ORF">C5Q98_06280</name>
</gene>
<feature type="domain" description="VRR-NUC" evidence="4">
    <location>
        <begin position="1"/>
        <end position="71"/>
    </location>
</feature>
<dbReference type="InterPro" id="IPR011856">
    <property type="entry name" value="tRNA_endonuc-like_dom_sf"/>
</dbReference>
<evidence type="ECO:0000313" key="5">
    <source>
        <dbReference type="EMBL" id="AVM43152.1"/>
    </source>
</evidence>
<dbReference type="KEGG" id="fsa:C5Q98_06280"/>
<dbReference type="GO" id="GO:0004518">
    <property type="term" value="F:nuclease activity"/>
    <property type="evidence" value="ECO:0007669"/>
    <property type="project" value="UniProtKB-KW"/>
</dbReference>
<protein>
    <recommendedName>
        <fullName evidence="4">VRR-NUC domain-containing protein</fullName>
    </recommendedName>
</protein>
<evidence type="ECO:0000256" key="3">
    <source>
        <dbReference type="ARBA" id="ARBA00022801"/>
    </source>
</evidence>
<dbReference type="EMBL" id="CP027226">
    <property type="protein sequence ID" value="AVM43152.1"/>
    <property type="molecule type" value="Genomic_DNA"/>
</dbReference>
<accession>A0A2S0KQ45</accession>
<dbReference type="Proteomes" id="UP000237947">
    <property type="component" value="Chromosome"/>
</dbReference>
<dbReference type="Gene3D" id="3.40.1350.10">
    <property type="match status" value="1"/>
</dbReference>
<evidence type="ECO:0000259" key="4">
    <source>
        <dbReference type="SMART" id="SM00990"/>
    </source>
</evidence>
<dbReference type="InterPro" id="IPR014883">
    <property type="entry name" value="VRR_NUC"/>
</dbReference>
<organism evidence="5 6">
    <name type="scientific">Fastidiosipila sanguinis</name>
    <dbReference type="NCBI Taxonomy" id="236753"/>
    <lineage>
        <taxon>Bacteria</taxon>
        <taxon>Bacillati</taxon>
        <taxon>Bacillota</taxon>
        <taxon>Clostridia</taxon>
        <taxon>Eubacteriales</taxon>
        <taxon>Oscillospiraceae</taxon>
        <taxon>Fastidiosipila</taxon>
    </lineage>
</organism>
<dbReference type="AlphaFoldDB" id="A0A2S0KQ45"/>
<comment type="cofactor">
    <cofactor evidence="1">
        <name>Mg(2+)</name>
        <dbReference type="ChEBI" id="CHEBI:18420"/>
    </cofactor>
</comment>
<dbReference type="SMART" id="SM00990">
    <property type="entry name" value="VRR_NUC"/>
    <property type="match status" value="1"/>
</dbReference>
<keyword evidence="3" id="KW-0378">Hydrolase</keyword>
<dbReference type="OrthoDB" id="1697409at2"/>
<evidence type="ECO:0000256" key="1">
    <source>
        <dbReference type="ARBA" id="ARBA00001946"/>
    </source>
</evidence>
<keyword evidence="6" id="KW-1185">Reference proteome</keyword>
<proteinExistence type="predicted"/>
<keyword evidence="2" id="KW-0540">Nuclease</keyword>
<dbReference type="Pfam" id="PF08774">
    <property type="entry name" value="VRR_NUC"/>
    <property type="match status" value="1"/>
</dbReference>
<evidence type="ECO:0000313" key="6">
    <source>
        <dbReference type="Proteomes" id="UP000237947"/>
    </source>
</evidence>
<dbReference type="GO" id="GO:0016788">
    <property type="term" value="F:hydrolase activity, acting on ester bonds"/>
    <property type="evidence" value="ECO:0007669"/>
    <property type="project" value="InterPro"/>
</dbReference>
<sequence length="80" mass="8862">MRDGTPYIHHLRRISVAVEGYPDLSGFRRSDGKAVFIEVKTKTGRVSKNQAKFIKMAKQAGCLAGVARSVEDAIRIITED</sequence>
<dbReference type="GO" id="GO:0003676">
    <property type="term" value="F:nucleic acid binding"/>
    <property type="evidence" value="ECO:0007669"/>
    <property type="project" value="InterPro"/>
</dbReference>